<dbReference type="RefSeq" id="WP_178662198.1">
    <property type="nucleotide sequence ID" value="NZ_JACJKU010000038.1"/>
</dbReference>
<accession>A0ABS2GZP7</accession>
<sequence>MYLTFTNEAKQRLARYVDDSKKMLMDYDDGVGPFSAIGNCSLDDNFKLIFVDKDRNFKDFDAHFDSNLGPIYYKGYTKPQFDEQMTVRFNPNVFTMPLTTPKGTLTDDIEVVDLSNGNYESTTMNQTHDC</sequence>
<evidence type="ECO:0000313" key="2">
    <source>
        <dbReference type="EMBL" id="MBM6940804.1"/>
    </source>
</evidence>
<gene>
    <name evidence="2" type="ORF">H5975_04785</name>
</gene>
<dbReference type="Pfam" id="PF01521">
    <property type="entry name" value="Fe-S_biosyn"/>
    <property type="match status" value="1"/>
</dbReference>
<evidence type="ECO:0000313" key="3">
    <source>
        <dbReference type="Proteomes" id="UP000785625"/>
    </source>
</evidence>
<organism evidence="2 3">
    <name type="scientific">Limosilactobacillus coleohominis</name>
    <dbReference type="NCBI Taxonomy" id="181675"/>
    <lineage>
        <taxon>Bacteria</taxon>
        <taxon>Bacillati</taxon>
        <taxon>Bacillota</taxon>
        <taxon>Bacilli</taxon>
        <taxon>Lactobacillales</taxon>
        <taxon>Lactobacillaceae</taxon>
        <taxon>Limosilactobacillus</taxon>
    </lineage>
</organism>
<evidence type="ECO:0000259" key="1">
    <source>
        <dbReference type="Pfam" id="PF01521"/>
    </source>
</evidence>
<dbReference type="Gene3D" id="2.60.300.12">
    <property type="entry name" value="HesB-like domain"/>
    <property type="match status" value="1"/>
</dbReference>
<dbReference type="InterPro" id="IPR035903">
    <property type="entry name" value="HesB-like_dom_sf"/>
</dbReference>
<protein>
    <submittedName>
        <fullName evidence="2">Iron-sulfur cluster biosynthesis family protein</fullName>
    </submittedName>
</protein>
<feature type="domain" description="Core" evidence="1">
    <location>
        <begin position="1"/>
        <end position="112"/>
    </location>
</feature>
<reference evidence="2 3" key="1">
    <citation type="journal article" date="2021" name="Sci. Rep.">
        <title>The distribution of antibiotic resistance genes in chicken gut microbiota commensals.</title>
        <authorList>
            <person name="Juricova H."/>
            <person name="Matiasovicova J."/>
            <person name="Kubasova T."/>
            <person name="Cejkova D."/>
            <person name="Rychlik I."/>
        </authorList>
    </citation>
    <scope>NUCLEOTIDE SEQUENCE [LARGE SCALE GENOMIC DNA]</scope>
    <source>
        <strain evidence="2 3">An574</strain>
    </source>
</reference>
<dbReference type="EMBL" id="JACJKU010000038">
    <property type="protein sequence ID" value="MBM6940804.1"/>
    <property type="molecule type" value="Genomic_DNA"/>
</dbReference>
<dbReference type="InterPro" id="IPR000361">
    <property type="entry name" value="ATAP_core_dom"/>
</dbReference>
<dbReference type="SUPFAM" id="SSF89360">
    <property type="entry name" value="HesB-like domain"/>
    <property type="match status" value="1"/>
</dbReference>
<proteinExistence type="predicted"/>
<name>A0ABS2GZP7_9LACO</name>
<dbReference type="Proteomes" id="UP000785625">
    <property type="component" value="Unassembled WGS sequence"/>
</dbReference>
<keyword evidence="3" id="KW-1185">Reference proteome</keyword>
<comment type="caution">
    <text evidence="2">The sequence shown here is derived from an EMBL/GenBank/DDBJ whole genome shotgun (WGS) entry which is preliminary data.</text>
</comment>